<reference evidence="6 7" key="1">
    <citation type="submission" date="2018-06" db="EMBL/GenBank/DDBJ databases">
        <title>Genome Sequence of the Brown Rot Fungal Pathogen Monilinia fructigena.</title>
        <authorList>
            <person name="Landi L."/>
            <person name="De Miccolis Angelini R.M."/>
            <person name="Pollastro S."/>
            <person name="Abate D."/>
            <person name="Faretra F."/>
            <person name="Romanazzi G."/>
        </authorList>
    </citation>
    <scope>NUCLEOTIDE SEQUENCE [LARGE SCALE GENOMIC DNA]</scope>
    <source>
        <strain evidence="6 7">Mfrg269</strain>
    </source>
</reference>
<dbReference type="InterPro" id="IPR027417">
    <property type="entry name" value="P-loop_NTPase"/>
</dbReference>
<dbReference type="PRINTS" id="PR00380">
    <property type="entry name" value="KINESINHEAVY"/>
</dbReference>
<dbReference type="InterPro" id="IPR001752">
    <property type="entry name" value="Kinesin_motor_dom"/>
</dbReference>
<feature type="binding site" evidence="3">
    <location>
        <begin position="131"/>
        <end position="138"/>
    </location>
    <ligand>
        <name>ATP</name>
        <dbReference type="ChEBI" id="CHEBI:30616"/>
    </ligand>
</feature>
<dbReference type="OrthoDB" id="3176171at2759"/>
<feature type="domain" description="Kinesin motor" evidence="5">
    <location>
        <begin position="59"/>
        <end position="371"/>
    </location>
</feature>
<evidence type="ECO:0000259" key="5">
    <source>
        <dbReference type="PROSITE" id="PS50067"/>
    </source>
</evidence>
<dbReference type="InterPro" id="IPR036961">
    <property type="entry name" value="Kinesin_motor_dom_sf"/>
</dbReference>
<dbReference type="GO" id="GO:0003777">
    <property type="term" value="F:microtubule motor activity"/>
    <property type="evidence" value="ECO:0007669"/>
    <property type="project" value="InterPro"/>
</dbReference>
<gene>
    <name evidence="6" type="ORF">DID88_008497</name>
</gene>
<evidence type="ECO:0000313" key="7">
    <source>
        <dbReference type="Proteomes" id="UP000249056"/>
    </source>
</evidence>
<evidence type="ECO:0000256" key="1">
    <source>
        <dbReference type="ARBA" id="ARBA00022741"/>
    </source>
</evidence>
<dbReference type="GO" id="GO:0008017">
    <property type="term" value="F:microtubule binding"/>
    <property type="evidence" value="ECO:0007669"/>
    <property type="project" value="InterPro"/>
</dbReference>
<evidence type="ECO:0000256" key="3">
    <source>
        <dbReference type="PROSITE-ProRule" id="PRU00283"/>
    </source>
</evidence>
<dbReference type="Proteomes" id="UP000249056">
    <property type="component" value="Unassembled WGS sequence"/>
</dbReference>
<dbReference type="SUPFAM" id="SSF52540">
    <property type="entry name" value="P-loop containing nucleoside triphosphate hydrolases"/>
    <property type="match status" value="1"/>
</dbReference>
<dbReference type="SMART" id="SM00129">
    <property type="entry name" value="KISc"/>
    <property type="match status" value="1"/>
</dbReference>
<dbReference type="Gene3D" id="3.40.850.10">
    <property type="entry name" value="Kinesin motor domain"/>
    <property type="match status" value="1"/>
</dbReference>
<sequence length="406" mass="45571">MYSHLQRQFCDKIADINQILIAMALDPRLIPGVVSTASTPSLQSREGSVMSMARDTGGNVRVVVRVRGFLPREINRGAECLVEMSPISQATTLLVPNDTDPANTRMKMRKLGEEFLDHNFEGYHTCIFAYGQTGSGKSYTMMGTEDQPGLIPRTCEDLFQRIEAAHNESPNISYNVRVSYFEVYNEHVRDLLVPFHPNQPPYYLKIRESPIEGPYIKDLTDAPVKNISENHAIHEDGRCQSVFTIMLKQIHHDMETDETTERTARIRLVDLAGSERAKATEATGARLREGSNINKSLTTLGRVIAALADPKQYRTGKRNKDVVPYRDSILTWLLKDSLGGNSKTAMIACISPADYDETLSTLRYADQAKRIRTRAVVNQDHVSAAERDAQIAAMAEEIRILQLQVF</sequence>
<dbReference type="PROSITE" id="PS00411">
    <property type="entry name" value="KINESIN_MOTOR_1"/>
    <property type="match status" value="1"/>
</dbReference>
<dbReference type="AlphaFoldDB" id="A0A395JAN5"/>
<comment type="similarity">
    <text evidence="3 4">Belongs to the TRAFAC class myosin-kinesin ATPase superfamily. Kinesin family.</text>
</comment>
<dbReference type="PROSITE" id="PS50067">
    <property type="entry name" value="KINESIN_MOTOR_2"/>
    <property type="match status" value="1"/>
</dbReference>
<name>A0A395JAN5_9HELO</name>
<keyword evidence="7" id="KW-1185">Reference proteome</keyword>
<dbReference type="GO" id="GO:0007018">
    <property type="term" value="P:microtubule-based movement"/>
    <property type="evidence" value="ECO:0007669"/>
    <property type="project" value="InterPro"/>
</dbReference>
<keyword evidence="2 3" id="KW-0067">ATP-binding</keyword>
<evidence type="ECO:0000256" key="2">
    <source>
        <dbReference type="ARBA" id="ARBA00022840"/>
    </source>
</evidence>
<dbReference type="InterPro" id="IPR019821">
    <property type="entry name" value="Kinesin_motor_CS"/>
</dbReference>
<proteinExistence type="inferred from homology"/>
<keyword evidence="3 4" id="KW-0505">Motor protein</keyword>
<keyword evidence="4" id="KW-0493">Microtubule</keyword>
<dbReference type="Pfam" id="PF00225">
    <property type="entry name" value="Kinesin"/>
    <property type="match status" value="1"/>
</dbReference>
<organism evidence="6 7">
    <name type="scientific">Monilinia fructigena</name>
    <dbReference type="NCBI Taxonomy" id="38457"/>
    <lineage>
        <taxon>Eukaryota</taxon>
        <taxon>Fungi</taxon>
        <taxon>Dikarya</taxon>
        <taxon>Ascomycota</taxon>
        <taxon>Pezizomycotina</taxon>
        <taxon>Leotiomycetes</taxon>
        <taxon>Helotiales</taxon>
        <taxon>Sclerotiniaceae</taxon>
        <taxon>Monilinia</taxon>
    </lineage>
</organism>
<comment type="caution">
    <text evidence="6">The sequence shown here is derived from an EMBL/GenBank/DDBJ whole genome shotgun (WGS) entry which is preliminary data.</text>
</comment>
<evidence type="ECO:0000313" key="6">
    <source>
        <dbReference type="EMBL" id="RAL67769.1"/>
    </source>
</evidence>
<accession>A0A395JAN5</accession>
<dbReference type="GO" id="GO:0005524">
    <property type="term" value="F:ATP binding"/>
    <property type="evidence" value="ECO:0007669"/>
    <property type="project" value="UniProtKB-UniRule"/>
</dbReference>
<dbReference type="PANTHER" id="PTHR47117">
    <property type="entry name" value="STAR-RELATED LIPID TRANSFER PROTEIN 9"/>
    <property type="match status" value="1"/>
</dbReference>
<dbReference type="GO" id="GO:0005874">
    <property type="term" value="C:microtubule"/>
    <property type="evidence" value="ECO:0007669"/>
    <property type="project" value="UniProtKB-KW"/>
</dbReference>
<evidence type="ECO:0000256" key="4">
    <source>
        <dbReference type="RuleBase" id="RU000394"/>
    </source>
</evidence>
<dbReference type="EMBL" id="QKRW01000003">
    <property type="protein sequence ID" value="RAL67769.1"/>
    <property type="molecule type" value="Genomic_DNA"/>
</dbReference>
<protein>
    <recommendedName>
        <fullName evidence="4">Kinesin-like protein</fullName>
    </recommendedName>
</protein>
<keyword evidence="1 3" id="KW-0547">Nucleotide-binding</keyword>